<comment type="caution">
    <text evidence="1">The sequence shown here is derived from an EMBL/GenBank/DDBJ whole genome shotgun (WGS) entry which is preliminary data.</text>
</comment>
<accession>A0A511D8R2</accession>
<sequence>MPARTTCSVTRVTLLCGGCGRTLGHLVGDATGRLHTVEGADTRGGVRYLRPAPTVPCGGRPRGPAAPDAPRFYCADRCGMRYALPRAELAALFAQAVTVAVGDPAADLPGAGDERWVRLAARRRGHTGGHTAGRR</sequence>
<organism evidence="1 2">
    <name type="scientific">Pseudonocardia sulfidoxydans NBRC 16205</name>
    <dbReference type="NCBI Taxonomy" id="1223511"/>
    <lineage>
        <taxon>Bacteria</taxon>
        <taxon>Bacillati</taxon>
        <taxon>Actinomycetota</taxon>
        <taxon>Actinomycetes</taxon>
        <taxon>Pseudonocardiales</taxon>
        <taxon>Pseudonocardiaceae</taxon>
        <taxon>Pseudonocardia</taxon>
    </lineage>
</organism>
<evidence type="ECO:0000313" key="2">
    <source>
        <dbReference type="Proteomes" id="UP000321685"/>
    </source>
</evidence>
<dbReference type="AlphaFoldDB" id="A0A511D8R2"/>
<protein>
    <submittedName>
        <fullName evidence="1">Uncharacterized protein</fullName>
    </submittedName>
</protein>
<evidence type="ECO:0000313" key="1">
    <source>
        <dbReference type="EMBL" id="GEL21172.1"/>
    </source>
</evidence>
<reference evidence="1 2" key="1">
    <citation type="submission" date="2019-07" db="EMBL/GenBank/DDBJ databases">
        <title>Whole genome shotgun sequence of Pseudonocardia sulfidoxydans NBRC 16205.</title>
        <authorList>
            <person name="Hosoyama A."/>
            <person name="Uohara A."/>
            <person name="Ohji S."/>
            <person name="Ichikawa N."/>
        </authorList>
    </citation>
    <scope>NUCLEOTIDE SEQUENCE [LARGE SCALE GENOMIC DNA]</scope>
    <source>
        <strain evidence="1 2">NBRC 16205</strain>
    </source>
</reference>
<gene>
    <name evidence="1" type="ORF">PSU4_01260</name>
</gene>
<keyword evidence="2" id="KW-1185">Reference proteome</keyword>
<name>A0A511D8R2_9PSEU</name>
<dbReference type="Proteomes" id="UP000321685">
    <property type="component" value="Unassembled WGS sequence"/>
</dbReference>
<proteinExistence type="predicted"/>
<dbReference type="EMBL" id="BJVJ01000001">
    <property type="protein sequence ID" value="GEL21172.1"/>
    <property type="molecule type" value="Genomic_DNA"/>
</dbReference>